<name>A0A5J9T7J3_9POAL</name>
<comment type="caution">
    <text evidence="2">The sequence shown here is derived from an EMBL/GenBank/DDBJ whole genome shotgun (WGS) entry which is preliminary data.</text>
</comment>
<accession>A0A5J9T7J3</accession>
<sequence length="167" mass="18775">MEVRAEELRHGVKSGTAEGTSIDNHHAIPRPDYDSWSSPGNMPGNGHDIGSEERTAILEKPVARNPPLELLVRQLWTTTMPSLAISTAAMEETTEKEEVYILQNPYNVLKIPIFKFSVKYVPGHYNKSEELGVNVLIALMAPFDSFMHLFPELNLRHAIALPYPRAR</sequence>
<dbReference type="AlphaFoldDB" id="A0A5J9T7J3"/>
<feature type="region of interest" description="Disordered" evidence="1">
    <location>
        <begin position="1"/>
        <end position="28"/>
    </location>
</feature>
<dbReference type="EMBL" id="RWGY01000045">
    <property type="protein sequence ID" value="TVU07323.1"/>
    <property type="molecule type" value="Genomic_DNA"/>
</dbReference>
<feature type="compositionally biased region" description="Basic and acidic residues" evidence="1">
    <location>
        <begin position="1"/>
        <end position="10"/>
    </location>
</feature>
<dbReference type="Gramene" id="TVU07323">
    <property type="protein sequence ID" value="TVU07323"/>
    <property type="gene ID" value="EJB05_47373"/>
</dbReference>
<feature type="non-terminal residue" evidence="2">
    <location>
        <position position="1"/>
    </location>
</feature>
<evidence type="ECO:0000256" key="1">
    <source>
        <dbReference type="SAM" id="MobiDB-lite"/>
    </source>
</evidence>
<reference evidence="2 3" key="1">
    <citation type="journal article" date="2019" name="Sci. Rep.">
        <title>A high-quality genome of Eragrostis curvula grass provides insights into Poaceae evolution and supports new strategies to enhance forage quality.</title>
        <authorList>
            <person name="Carballo J."/>
            <person name="Santos B.A.C.M."/>
            <person name="Zappacosta D."/>
            <person name="Garbus I."/>
            <person name="Selva J.P."/>
            <person name="Gallo C.A."/>
            <person name="Diaz A."/>
            <person name="Albertini E."/>
            <person name="Caccamo M."/>
            <person name="Echenique V."/>
        </authorList>
    </citation>
    <scope>NUCLEOTIDE SEQUENCE [LARGE SCALE GENOMIC DNA]</scope>
    <source>
        <strain evidence="3">cv. Victoria</strain>
        <tissue evidence="2">Leaf</tissue>
    </source>
</reference>
<dbReference type="OrthoDB" id="680258at2759"/>
<organism evidence="2 3">
    <name type="scientific">Eragrostis curvula</name>
    <name type="common">weeping love grass</name>
    <dbReference type="NCBI Taxonomy" id="38414"/>
    <lineage>
        <taxon>Eukaryota</taxon>
        <taxon>Viridiplantae</taxon>
        <taxon>Streptophyta</taxon>
        <taxon>Embryophyta</taxon>
        <taxon>Tracheophyta</taxon>
        <taxon>Spermatophyta</taxon>
        <taxon>Magnoliopsida</taxon>
        <taxon>Liliopsida</taxon>
        <taxon>Poales</taxon>
        <taxon>Poaceae</taxon>
        <taxon>PACMAD clade</taxon>
        <taxon>Chloridoideae</taxon>
        <taxon>Eragrostideae</taxon>
        <taxon>Eragrostidinae</taxon>
        <taxon>Eragrostis</taxon>
    </lineage>
</organism>
<evidence type="ECO:0000313" key="2">
    <source>
        <dbReference type="EMBL" id="TVU07323.1"/>
    </source>
</evidence>
<evidence type="ECO:0000313" key="3">
    <source>
        <dbReference type="Proteomes" id="UP000324897"/>
    </source>
</evidence>
<protein>
    <submittedName>
        <fullName evidence="2">Uncharacterized protein</fullName>
    </submittedName>
</protein>
<proteinExistence type="predicted"/>
<gene>
    <name evidence="2" type="ORF">EJB05_47373</name>
</gene>
<dbReference type="Proteomes" id="UP000324897">
    <property type="component" value="Unassembled WGS sequence"/>
</dbReference>
<keyword evidence="3" id="KW-1185">Reference proteome</keyword>